<feature type="region of interest" description="Disordered" evidence="1">
    <location>
        <begin position="382"/>
        <end position="423"/>
    </location>
</feature>
<feature type="compositionally biased region" description="Basic residues" evidence="1">
    <location>
        <begin position="19"/>
        <end position="40"/>
    </location>
</feature>
<dbReference type="AlphaFoldDB" id="K0RWC5"/>
<keyword evidence="3" id="KW-1185">Reference proteome</keyword>
<dbReference type="EMBL" id="AGNL01028727">
    <property type="protein sequence ID" value="EJK57290.1"/>
    <property type="molecule type" value="Genomic_DNA"/>
</dbReference>
<gene>
    <name evidence="2" type="ORF">THAOC_22681</name>
</gene>
<proteinExistence type="predicted"/>
<feature type="region of interest" description="Disordered" evidence="1">
    <location>
        <begin position="1"/>
        <end position="103"/>
    </location>
</feature>
<feature type="region of interest" description="Disordered" evidence="1">
    <location>
        <begin position="255"/>
        <end position="283"/>
    </location>
</feature>
<feature type="compositionally biased region" description="Basic residues" evidence="1">
    <location>
        <begin position="174"/>
        <end position="188"/>
    </location>
</feature>
<dbReference type="Proteomes" id="UP000266841">
    <property type="component" value="Unassembled WGS sequence"/>
</dbReference>
<feature type="compositionally biased region" description="Polar residues" evidence="1">
    <location>
        <begin position="411"/>
        <end position="423"/>
    </location>
</feature>
<reference evidence="2 3" key="1">
    <citation type="journal article" date="2012" name="Genome Biol.">
        <title>Genome and low-iron response of an oceanic diatom adapted to chronic iron limitation.</title>
        <authorList>
            <person name="Lommer M."/>
            <person name="Specht M."/>
            <person name="Roy A.S."/>
            <person name="Kraemer L."/>
            <person name="Andreson R."/>
            <person name="Gutowska M.A."/>
            <person name="Wolf J."/>
            <person name="Bergner S.V."/>
            <person name="Schilhabel M.B."/>
            <person name="Klostermeier U.C."/>
            <person name="Beiko R.G."/>
            <person name="Rosenstiel P."/>
            <person name="Hippler M."/>
            <person name="Laroche J."/>
        </authorList>
    </citation>
    <scope>NUCLEOTIDE SEQUENCE [LARGE SCALE GENOMIC DNA]</scope>
    <source>
        <strain evidence="2 3">CCMP1005</strain>
    </source>
</reference>
<comment type="caution">
    <text evidence="2">The sequence shown here is derived from an EMBL/GenBank/DDBJ whole genome shotgun (WGS) entry which is preliminary data.</text>
</comment>
<sequence>MQQIQKRQPTPPTPTPTPPHRRRSRSTSRHNTPTRRRSRSRSNSSRVSLSALMPEHEDSTTKEVVNTYGTISRISGYEPVRELSPSVSHHRSRCGYEEPHPRDRARKIDQWVAQAIQVKTVGAKPSTTKARSDEATIQEATSKTHRAHHRSQSLAEKYPPPPKKDGIKSQSPHFSRKRGKSSSTKRRASTPQKRREDHVVAVRDLSLLAADQESSKGDILTGFEINCGSSNVSSMTTLLSFDTTTSSYGTHEDDFYTSKQHHPSIRRQKEMSKKISGCGADRQRSRFSTKNLCAHESKYSRDNSRQRSARSLSTASLTDTDTETCYSQCTFERKARALVSELKKEVDALDKQDYGHRKDQRPSGILKSRSFLALQDDGVDQTSKIPFKNRSPIQWRRRGGLNQKAERRKSSGSQGTAPTVSTGMSAWLGDLEDEGVINGEFSLNSECF</sequence>
<organism evidence="2 3">
    <name type="scientific">Thalassiosira oceanica</name>
    <name type="common">Marine diatom</name>
    <dbReference type="NCBI Taxonomy" id="159749"/>
    <lineage>
        <taxon>Eukaryota</taxon>
        <taxon>Sar</taxon>
        <taxon>Stramenopiles</taxon>
        <taxon>Ochrophyta</taxon>
        <taxon>Bacillariophyta</taxon>
        <taxon>Coscinodiscophyceae</taxon>
        <taxon>Thalassiosirophycidae</taxon>
        <taxon>Thalassiosirales</taxon>
        <taxon>Thalassiosiraceae</taxon>
        <taxon>Thalassiosira</taxon>
    </lineage>
</organism>
<evidence type="ECO:0000313" key="3">
    <source>
        <dbReference type="Proteomes" id="UP000266841"/>
    </source>
</evidence>
<feature type="region of interest" description="Disordered" evidence="1">
    <location>
        <begin position="121"/>
        <end position="198"/>
    </location>
</feature>
<feature type="compositionally biased region" description="Pro residues" evidence="1">
    <location>
        <begin position="9"/>
        <end position="18"/>
    </location>
</feature>
<name>K0RWC5_THAOC</name>
<accession>K0RWC5</accession>
<feature type="compositionally biased region" description="Basic and acidic residues" evidence="1">
    <location>
        <begin position="94"/>
        <end position="103"/>
    </location>
</feature>
<evidence type="ECO:0000313" key="2">
    <source>
        <dbReference type="EMBL" id="EJK57290.1"/>
    </source>
</evidence>
<protein>
    <submittedName>
        <fullName evidence="2">Uncharacterized protein</fullName>
    </submittedName>
</protein>
<feature type="compositionally biased region" description="Polar residues" evidence="1">
    <location>
        <begin position="62"/>
        <end position="73"/>
    </location>
</feature>
<evidence type="ECO:0000256" key="1">
    <source>
        <dbReference type="SAM" id="MobiDB-lite"/>
    </source>
</evidence>